<accession>A0A075ID44</accession>
<dbReference type="EMBL" id="KF901248">
    <property type="protein sequence ID" value="AIF24018.1"/>
    <property type="molecule type" value="Genomic_DNA"/>
</dbReference>
<organism evidence="2">
    <name type="scientific">uncultured marine group II/III euryarchaeote SAT1000_23_B11</name>
    <dbReference type="NCBI Taxonomy" id="1456568"/>
    <lineage>
        <taxon>Archaea</taxon>
        <taxon>Methanobacteriati</taxon>
        <taxon>Methanobacteriota</taxon>
        <taxon>environmental samples</taxon>
    </lineage>
</organism>
<sequence length="224" mass="25923">MHRSRPLRARMSDDEEGTITSETRINQLEGRLAEETDRLEKLYVAYKKAEEDLEERKAIIEVLEKEAIDKEIDKEGLESLLSDKEAKIHDIEVEGAKTAKRVEHLEPELEKMEEMYTRESARLGRVFELAEELDESNRVANAELGARDDWYVQHMQLFEDLSEAMDTRYSMIDRAVEAAKDIMDKSETFKERMEEALDSIVEEVEDLVDGDDEEGTDESEADES</sequence>
<reference evidence="2" key="1">
    <citation type="journal article" date="2014" name="Genome Biol. Evol.">
        <title>Pangenome evidence for extensive interdomain horizontal transfer affecting lineage core and shell genes in uncultured planktonic thaumarchaeota and euryarchaeota.</title>
        <authorList>
            <person name="Deschamps P."/>
            <person name="Zivanovic Y."/>
            <person name="Moreira D."/>
            <person name="Rodriguez-Valera F."/>
            <person name="Lopez-Garcia P."/>
        </authorList>
    </citation>
    <scope>NUCLEOTIDE SEQUENCE</scope>
</reference>
<protein>
    <submittedName>
        <fullName evidence="2">Uncharacterized protein</fullName>
    </submittedName>
</protein>
<name>A0A075ID44_9EURY</name>
<feature type="region of interest" description="Disordered" evidence="1">
    <location>
        <begin position="204"/>
        <end position="224"/>
    </location>
</feature>
<feature type="region of interest" description="Disordered" evidence="1">
    <location>
        <begin position="1"/>
        <end position="29"/>
    </location>
</feature>
<evidence type="ECO:0000256" key="1">
    <source>
        <dbReference type="SAM" id="MobiDB-lite"/>
    </source>
</evidence>
<dbReference type="AlphaFoldDB" id="A0A075ID44"/>
<evidence type="ECO:0000313" key="2">
    <source>
        <dbReference type="EMBL" id="AIF24018.1"/>
    </source>
</evidence>
<proteinExistence type="predicted"/>